<sequence>MFTIEQQKMIMKNLFNKDEEETTKTKCLHDSCPQCGGTGVKKDGTGLCFHGISCPCDKCSPKC</sequence>
<accession>A0A076G5S7</accession>
<dbReference type="KEGG" id="vg:22475399"/>
<dbReference type="RefSeq" id="YP_009111132.1">
    <property type="nucleotide sequence ID" value="NC_025830.1"/>
</dbReference>
<organism evidence="1 2">
    <name type="scientific">Escherichia phage Av-05</name>
    <dbReference type="NCBI Taxonomy" id="1527519"/>
    <lineage>
        <taxon>Viruses</taxon>
        <taxon>Duplodnaviria</taxon>
        <taxon>Heunggongvirae</taxon>
        <taxon>Uroviricota</taxon>
        <taxon>Caudoviricetes</taxon>
        <taxon>Vequintavirinae</taxon>
        <taxon>Avunavirus</taxon>
        <taxon>Avunavirus Av05</taxon>
    </lineage>
</organism>
<proteinExistence type="predicted"/>
<name>A0A076G5S7_9CAUD</name>
<dbReference type="Proteomes" id="UP000028961">
    <property type="component" value="Segment"/>
</dbReference>
<dbReference type="OrthoDB" id="25752at10239"/>
<evidence type="ECO:0000313" key="2">
    <source>
        <dbReference type="Proteomes" id="UP000028961"/>
    </source>
</evidence>
<keyword evidence="2" id="KW-1185">Reference proteome</keyword>
<dbReference type="GeneID" id="22475399"/>
<evidence type="ECO:0000313" key="1">
    <source>
        <dbReference type="EMBL" id="AII27601.1"/>
    </source>
</evidence>
<reference evidence="1 2" key="1">
    <citation type="journal article" date="2015" name="Genome Announc.">
        <title>Genomic Analysis of Broad-Host-Range Enterobacteriophage Av-05.</title>
        <authorList>
            <person name="Amarillas L."/>
            <person name="Lopez-Cuevas O."/>
            <person name="Leon-Felix J."/>
            <person name="Castro-Del Campo N."/>
            <person name="Gerba C.P."/>
            <person name="Chaidez C."/>
        </authorList>
    </citation>
    <scope>NUCLEOTIDE SEQUENCE [LARGE SCALE GENOMIC DNA]</scope>
</reference>
<dbReference type="EMBL" id="KM190144">
    <property type="protein sequence ID" value="AII27601.1"/>
    <property type="molecule type" value="Genomic_DNA"/>
</dbReference>
<protein>
    <submittedName>
        <fullName evidence="1">Uncharacterized protein</fullName>
    </submittedName>
</protein>
<gene>
    <name evidence="1" type="ORF">Av05_0058</name>
</gene>